<evidence type="ECO:0000259" key="4">
    <source>
        <dbReference type="PROSITE" id="PS50949"/>
    </source>
</evidence>
<dbReference type="Pfam" id="PF00392">
    <property type="entry name" value="GntR"/>
    <property type="match status" value="1"/>
</dbReference>
<organism evidence="5 6">
    <name type="scientific">Paraglaciecola mesophila KMM 241</name>
    <dbReference type="NCBI Taxonomy" id="1128912"/>
    <lineage>
        <taxon>Bacteria</taxon>
        <taxon>Pseudomonadati</taxon>
        <taxon>Pseudomonadota</taxon>
        <taxon>Gammaproteobacteria</taxon>
        <taxon>Alteromonadales</taxon>
        <taxon>Alteromonadaceae</taxon>
        <taxon>Paraglaciecola</taxon>
    </lineage>
</organism>
<gene>
    <name evidence="5" type="ORF">GMES_0604</name>
</gene>
<dbReference type="InterPro" id="IPR008920">
    <property type="entry name" value="TF_FadR/GntR_C"/>
</dbReference>
<evidence type="ECO:0000313" key="5">
    <source>
        <dbReference type="EMBL" id="GAC22910.1"/>
    </source>
</evidence>
<evidence type="ECO:0000256" key="3">
    <source>
        <dbReference type="ARBA" id="ARBA00023163"/>
    </source>
</evidence>
<dbReference type="PROSITE" id="PS50949">
    <property type="entry name" value="HTH_GNTR"/>
    <property type="match status" value="1"/>
</dbReference>
<dbReference type="InterPro" id="IPR036390">
    <property type="entry name" value="WH_DNA-bd_sf"/>
</dbReference>
<dbReference type="Gene3D" id="1.10.10.10">
    <property type="entry name" value="Winged helix-like DNA-binding domain superfamily/Winged helix DNA-binding domain"/>
    <property type="match status" value="1"/>
</dbReference>
<evidence type="ECO:0000256" key="2">
    <source>
        <dbReference type="ARBA" id="ARBA00023125"/>
    </source>
</evidence>
<dbReference type="AlphaFoldDB" id="K6ZHR0"/>
<dbReference type="PANTHER" id="PTHR43537:SF5">
    <property type="entry name" value="UXU OPERON TRANSCRIPTIONAL REGULATOR"/>
    <property type="match status" value="1"/>
</dbReference>
<dbReference type="GO" id="GO:0003700">
    <property type="term" value="F:DNA-binding transcription factor activity"/>
    <property type="evidence" value="ECO:0007669"/>
    <property type="project" value="InterPro"/>
</dbReference>
<keyword evidence="2" id="KW-0238">DNA-binding</keyword>
<evidence type="ECO:0000313" key="6">
    <source>
        <dbReference type="Proteomes" id="UP000006263"/>
    </source>
</evidence>
<feature type="domain" description="HTH gntR-type" evidence="4">
    <location>
        <begin position="7"/>
        <end position="75"/>
    </location>
</feature>
<dbReference type="PANTHER" id="PTHR43537">
    <property type="entry name" value="TRANSCRIPTIONAL REGULATOR, GNTR FAMILY"/>
    <property type="match status" value="1"/>
</dbReference>
<sequence length="248" mass="28096">MSKMKSRRLFWNIVEKIEQLIESGLYQPGSRLPPERELAETFDVSRPTIREAIIALEVRERVEVKTGSGVYVLASKHAPKPLNNISAFELTQARALVEGEAAALAATTITDDELRDLKSTLDAMEKEENPEHADRDFHMIISRATRNNAILLAVENLWQVRDTNAEVKAAYKGVCSQSSSKRLHEHTVIYQALKKRDNQAARAAMHQHFNRLINALFEAKEAQALEEVRRQTIETRGLYSLSHVIKQA</sequence>
<dbReference type="SMART" id="SM00895">
    <property type="entry name" value="FCD"/>
    <property type="match status" value="1"/>
</dbReference>
<dbReference type="CDD" id="cd07377">
    <property type="entry name" value="WHTH_GntR"/>
    <property type="match status" value="1"/>
</dbReference>
<dbReference type="Gene3D" id="1.20.120.530">
    <property type="entry name" value="GntR ligand-binding domain-like"/>
    <property type="match status" value="1"/>
</dbReference>
<dbReference type="SUPFAM" id="SSF46785">
    <property type="entry name" value="Winged helix' DNA-binding domain"/>
    <property type="match status" value="1"/>
</dbReference>
<proteinExistence type="predicted"/>
<dbReference type="PRINTS" id="PR00035">
    <property type="entry name" value="HTHGNTR"/>
</dbReference>
<dbReference type="Proteomes" id="UP000006263">
    <property type="component" value="Unassembled WGS sequence"/>
</dbReference>
<evidence type="ECO:0000256" key="1">
    <source>
        <dbReference type="ARBA" id="ARBA00023015"/>
    </source>
</evidence>
<dbReference type="Pfam" id="PF07729">
    <property type="entry name" value="FCD"/>
    <property type="match status" value="1"/>
</dbReference>
<reference evidence="5 6" key="1">
    <citation type="journal article" date="2017" name="Antonie Van Leeuwenhoek">
        <title>Rhizobium rhizosphaerae sp. nov., a novel species isolated from rice rhizosphere.</title>
        <authorList>
            <person name="Zhao J.J."/>
            <person name="Zhang J."/>
            <person name="Zhang R.J."/>
            <person name="Zhang C.W."/>
            <person name="Yin H.Q."/>
            <person name="Zhang X.X."/>
        </authorList>
    </citation>
    <scope>NUCLEOTIDE SEQUENCE [LARGE SCALE GENOMIC DNA]</scope>
    <source>
        <strain evidence="5 6">KMM 241</strain>
    </source>
</reference>
<protein>
    <recommendedName>
        <fullName evidence="4">HTH gntR-type domain-containing protein</fullName>
    </recommendedName>
</protein>
<dbReference type="SMART" id="SM00345">
    <property type="entry name" value="HTH_GNTR"/>
    <property type="match status" value="1"/>
</dbReference>
<dbReference type="eggNOG" id="COG2186">
    <property type="taxonomic scope" value="Bacteria"/>
</dbReference>
<dbReference type="InterPro" id="IPR036388">
    <property type="entry name" value="WH-like_DNA-bd_sf"/>
</dbReference>
<dbReference type="SUPFAM" id="SSF48008">
    <property type="entry name" value="GntR ligand-binding domain-like"/>
    <property type="match status" value="1"/>
</dbReference>
<keyword evidence="3" id="KW-0804">Transcription</keyword>
<dbReference type="InterPro" id="IPR000524">
    <property type="entry name" value="Tscrpt_reg_HTH_GntR"/>
</dbReference>
<dbReference type="GO" id="GO:0003677">
    <property type="term" value="F:DNA binding"/>
    <property type="evidence" value="ECO:0007669"/>
    <property type="project" value="UniProtKB-KW"/>
</dbReference>
<name>K6ZHR0_9ALTE</name>
<comment type="caution">
    <text evidence="5">The sequence shown here is derived from an EMBL/GenBank/DDBJ whole genome shotgun (WGS) entry which is preliminary data.</text>
</comment>
<dbReference type="EMBL" id="BAEP01000007">
    <property type="protein sequence ID" value="GAC22910.1"/>
    <property type="molecule type" value="Genomic_DNA"/>
</dbReference>
<dbReference type="InterPro" id="IPR011711">
    <property type="entry name" value="GntR_C"/>
</dbReference>
<accession>K6ZHR0</accession>
<keyword evidence="1" id="KW-0805">Transcription regulation</keyword>